<sequence length="203" mass="22570">MFLKSLASQRLGSCSHIVKTARCRSSRSARPSQRAKQHSQRGGQNLSDRYIRLAKSLRGKETLEAEYENIHRSVLTGSNTGRLPPAGTGVVAYRGIVIPEKPKKPLSDECCMSGCAVCVYDLYEDSLTAYREAVAKVTGALKSMEVPEADWPRNLRTSERNKDVTLTVFEQMELEIQRRKQDKLDTNSASLVRLGPDLKTAAL</sequence>
<feature type="region of interest" description="Disordered" evidence="1">
    <location>
        <begin position="25"/>
        <end position="44"/>
    </location>
</feature>
<accession>A0ABQ8PYW1</accession>
<feature type="domain" description="Oxidoreductase-like" evidence="2">
    <location>
        <begin position="93"/>
        <end position="137"/>
    </location>
</feature>
<dbReference type="EMBL" id="MU790985">
    <property type="protein sequence ID" value="KAJ3991626.1"/>
    <property type="molecule type" value="Genomic_DNA"/>
</dbReference>
<comment type="caution">
    <text evidence="3">The sequence shown here is derived from an EMBL/GenBank/DDBJ whole genome shotgun (WGS) entry which is preliminary data.</text>
</comment>
<dbReference type="Pfam" id="PF09791">
    <property type="entry name" value="Oxidored-like"/>
    <property type="match status" value="1"/>
</dbReference>
<dbReference type="InterPro" id="IPR019180">
    <property type="entry name" value="Oxidoreductase-like_N"/>
</dbReference>
<dbReference type="PANTHER" id="PTHR21193:SF3">
    <property type="entry name" value="OXIDOREDUCTASE-LIKE DOMAIN-CONTAINING PROTEIN 1"/>
    <property type="match status" value="1"/>
</dbReference>
<dbReference type="InterPro" id="IPR039251">
    <property type="entry name" value="OXLD1"/>
</dbReference>
<protein>
    <submittedName>
        <fullName evidence="3">Oxidoreductase-like protein</fullName>
    </submittedName>
</protein>
<organism evidence="3 4">
    <name type="scientific">Lentinula boryana</name>
    <dbReference type="NCBI Taxonomy" id="40481"/>
    <lineage>
        <taxon>Eukaryota</taxon>
        <taxon>Fungi</taxon>
        <taxon>Dikarya</taxon>
        <taxon>Basidiomycota</taxon>
        <taxon>Agaricomycotina</taxon>
        <taxon>Agaricomycetes</taxon>
        <taxon>Agaricomycetidae</taxon>
        <taxon>Agaricales</taxon>
        <taxon>Marasmiineae</taxon>
        <taxon>Omphalotaceae</taxon>
        <taxon>Lentinula</taxon>
    </lineage>
</organism>
<evidence type="ECO:0000256" key="1">
    <source>
        <dbReference type="SAM" id="MobiDB-lite"/>
    </source>
</evidence>
<keyword evidence="4" id="KW-1185">Reference proteome</keyword>
<dbReference type="Proteomes" id="UP001163828">
    <property type="component" value="Unassembled WGS sequence"/>
</dbReference>
<evidence type="ECO:0000313" key="4">
    <source>
        <dbReference type="Proteomes" id="UP001163828"/>
    </source>
</evidence>
<feature type="compositionally biased region" description="Basic residues" evidence="1">
    <location>
        <begin position="25"/>
        <end position="39"/>
    </location>
</feature>
<dbReference type="PANTHER" id="PTHR21193">
    <property type="entry name" value="OXIDOREDUCTASE-LIKE DOMAIN-CONTAINING PROTEIN 1"/>
    <property type="match status" value="1"/>
</dbReference>
<proteinExistence type="predicted"/>
<evidence type="ECO:0000313" key="3">
    <source>
        <dbReference type="EMBL" id="KAJ3991626.1"/>
    </source>
</evidence>
<gene>
    <name evidence="3" type="ORF">F5050DRAFT_1581082</name>
</gene>
<evidence type="ECO:0000259" key="2">
    <source>
        <dbReference type="Pfam" id="PF09791"/>
    </source>
</evidence>
<name>A0ABQ8PYW1_9AGAR</name>
<reference evidence="3" key="1">
    <citation type="submission" date="2022-08" db="EMBL/GenBank/DDBJ databases">
        <authorList>
            <consortium name="DOE Joint Genome Institute"/>
            <person name="Min B."/>
            <person name="Riley R."/>
            <person name="Sierra-Patev S."/>
            <person name="Naranjo-Ortiz M."/>
            <person name="Looney B."/>
            <person name="Konkel Z."/>
            <person name="Slot J.C."/>
            <person name="Sakamoto Y."/>
            <person name="Steenwyk J.L."/>
            <person name="Rokas A."/>
            <person name="Carro J."/>
            <person name="Camarero S."/>
            <person name="Ferreira P."/>
            <person name="Molpeceres G."/>
            <person name="Ruiz-Duenas F.J."/>
            <person name="Serrano A."/>
            <person name="Henrissat B."/>
            <person name="Drula E."/>
            <person name="Hughes K.W."/>
            <person name="Mata J.L."/>
            <person name="Ishikawa N.K."/>
            <person name="Vargas-Isla R."/>
            <person name="Ushijima S."/>
            <person name="Smith C.A."/>
            <person name="Ahrendt S."/>
            <person name="Andreopoulos W."/>
            <person name="He G."/>
            <person name="Labutti K."/>
            <person name="Lipzen A."/>
            <person name="Ng V."/>
            <person name="Sandor L."/>
            <person name="Barry K."/>
            <person name="Martinez A.T."/>
            <person name="Xiao Y."/>
            <person name="Gibbons J.G."/>
            <person name="Terashima K."/>
            <person name="Hibbett D.S."/>
            <person name="Grigoriev I.V."/>
        </authorList>
    </citation>
    <scope>NUCLEOTIDE SEQUENCE</scope>
    <source>
        <strain evidence="3">TFB10827</strain>
    </source>
</reference>